<dbReference type="InterPro" id="IPR043155">
    <property type="entry name" value="VPS33_dom3b"/>
</dbReference>
<gene>
    <name evidence="2" type="ORF">OXX778_LOCUS704</name>
</gene>
<dbReference type="OrthoDB" id="10262528at2759"/>
<evidence type="ECO:0000313" key="3">
    <source>
        <dbReference type="Proteomes" id="UP000663879"/>
    </source>
</evidence>
<keyword evidence="3" id="KW-1185">Reference proteome</keyword>
<comment type="caution">
    <text evidence="2">The sequence shown here is derived from an EMBL/GenBank/DDBJ whole genome shotgun (WGS) entry which is preliminary data.</text>
</comment>
<evidence type="ECO:0000256" key="1">
    <source>
        <dbReference type="ARBA" id="ARBA00009884"/>
    </source>
</evidence>
<dbReference type="InterPro" id="IPR001619">
    <property type="entry name" value="Sec1-like"/>
</dbReference>
<dbReference type="EMBL" id="CAJNOC010000037">
    <property type="protein sequence ID" value="CAF0708878.1"/>
    <property type="molecule type" value="Genomic_DNA"/>
</dbReference>
<comment type="similarity">
    <text evidence="1">Belongs to the STXBP/unc-18/SEC1 family.</text>
</comment>
<dbReference type="InterPro" id="IPR027482">
    <property type="entry name" value="Sec1-like_dom2"/>
</dbReference>
<name>A0A813M4N4_9BILA</name>
<sequence length="608" mass="71036">MDNDQINFNGYNKISHDLIIRHLNENECPKNLVLLKDLAKIIDETIKFTELKNNGVEKVYYLEKDLAKNPDEKNLEWIYIIRPNVNDLKIVCNHIKEDLMKNIRYLYPYKILFSPRKLFICDLIFEQEGLYEYVSIGELENDLIRIDNDILSMENLNFFTDYFLHGDQTWLNSIAKSLLNIQYWFGSIPKIHLHGSCAKSVYELMKRLNSISDNPVVTKLNDYKIGQLILIDRSVDFITPFCSPLTYEGLLNEYFSLNAGYIDQVPEIVKNKRVKLSNDDKIFENIRGMHISEIFAHLKNFVNELKNVHEKKNELNSVSDMKNFVKSDLKNYNQLSDLVNLHLNLCDVIINQKTHLEVSLYLSVEHNILTNREYRKSYEYIEELINRQFDFNQVLRLVILLSKTNQGLSSNEHTQLTNQILHNYGYDKIFLLRNLQKIGLFEIQDPFLKRDESKANILKIPQQITNRLKNTSYTSISKRLDIIPGDLDHNQLKSTSRLVDPSYAFNGSYRPIICNYISKMLDDNPKSNFEEISKILPGDYEKITENSLSVRNVSNRPADRIVLVYFLGGCTYAEIGILKKIASQKNLRFLFATTSFLKTEQVIDLMKN</sequence>
<protein>
    <submittedName>
        <fullName evidence="2">Uncharacterized protein</fullName>
    </submittedName>
</protein>
<dbReference type="AlphaFoldDB" id="A0A813M4N4"/>
<evidence type="ECO:0000313" key="2">
    <source>
        <dbReference type="EMBL" id="CAF0708878.1"/>
    </source>
</evidence>
<dbReference type="PIRSF" id="PIRSF005715">
    <property type="entry name" value="VPS45_Sec1"/>
    <property type="match status" value="1"/>
</dbReference>
<dbReference type="PANTHER" id="PTHR11679">
    <property type="entry name" value="VESICLE PROTEIN SORTING-ASSOCIATED"/>
    <property type="match status" value="1"/>
</dbReference>
<dbReference type="SUPFAM" id="SSF56815">
    <property type="entry name" value="Sec1/munc18-like (SM) proteins"/>
    <property type="match status" value="1"/>
</dbReference>
<dbReference type="Proteomes" id="UP000663879">
    <property type="component" value="Unassembled WGS sequence"/>
</dbReference>
<proteinExistence type="inferred from homology"/>
<dbReference type="GO" id="GO:0016192">
    <property type="term" value="P:vesicle-mediated transport"/>
    <property type="evidence" value="ECO:0007669"/>
    <property type="project" value="InterPro"/>
</dbReference>
<reference evidence="2" key="1">
    <citation type="submission" date="2021-02" db="EMBL/GenBank/DDBJ databases">
        <authorList>
            <person name="Nowell W R."/>
        </authorList>
    </citation>
    <scope>NUCLEOTIDE SEQUENCE</scope>
    <source>
        <strain evidence="2">Ploen Becks lab</strain>
    </source>
</reference>
<dbReference type="Pfam" id="PF00995">
    <property type="entry name" value="Sec1"/>
    <property type="match status" value="1"/>
</dbReference>
<dbReference type="Gene3D" id="3.40.50.1910">
    <property type="match status" value="2"/>
</dbReference>
<accession>A0A813M4N4</accession>
<organism evidence="2 3">
    <name type="scientific">Brachionus calyciflorus</name>
    <dbReference type="NCBI Taxonomy" id="104777"/>
    <lineage>
        <taxon>Eukaryota</taxon>
        <taxon>Metazoa</taxon>
        <taxon>Spiralia</taxon>
        <taxon>Gnathifera</taxon>
        <taxon>Rotifera</taxon>
        <taxon>Eurotatoria</taxon>
        <taxon>Monogononta</taxon>
        <taxon>Pseudotrocha</taxon>
        <taxon>Ploima</taxon>
        <taxon>Brachionidae</taxon>
        <taxon>Brachionus</taxon>
    </lineage>
</organism>
<dbReference type="Gene3D" id="1.25.40.850">
    <property type="match status" value="1"/>
</dbReference>
<dbReference type="InterPro" id="IPR043154">
    <property type="entry name" value="Sec-1-like_dom1"/>
</dbReference>
<dbReference type="Gene3D" id="3.40.50.2060">
    <property type="match status" value="1"/>
</dbReference>
<dbReference type="InterPro" id="IPR036045">
    <property type="entry name" value="Sec1-like_sf"/>
</dbReference>